<protein>
    <submittedName>
        <fullName evidence="1">Uncharacterized protein</fullName>
    </submittedName>
</protein>
<sequence length="104" mass="11985">MWTRGLKVSCRYSSAKKNRNVILQMPKNSFLKSAHSHTSPRLNLMLLQLIDLHLDRNTHTHPMVPVPDPALAFDDGRSDRISGFSGEIWNKLRRWKHSPNGLRS</sequence>
<keyword evidence="2" id="KW-1185">Reference proteome</keyword>
<evidence type="ECO:0000313" key="2">
    <source>
        <dbReference type="Proteomes" id="UP000265020"/>
    </source>
</evidence>
<dbReference type="Ensembl" id="ENSCVAT00000010256.1">
    <property type="protein sequence ID" value="ENSCVAP00000003305.1"/>
    <property type="gene ID" value="ENSCVAG00000004480.1"/>
</dbReference>
<name>A0A3Q2FHC1_CYPVA</name>
<dbReference type="AlphaFoldDB" id="A0A3Q2FHC1"/>
<proteinExistence type="predicted"/>
<accession>A0A3Q2FHC1</accession>
<organism evidence="1 2">
    <name type="scientific">Cyprinodon variegatus</name>
    <name type="common">Sheepshead minnow</name>
    <dbReference type="NCBI Taxonomy" id="28743"/>
    <lineage>
        <taxon>Eukaryota</taxon>
        <taxon>Metazoa</taxon>
        <taxon>Chordata</taxon>
        <taxon>Craniata</taxon>
        <taxon>Vertebrata</taxon>
        <taxon>Euteleostomi</taxon>
        <taxon>Actinopterygii</taxon>
        <taxon>Neopterygii</taxon>
        <taxon>Teleostei</taxon>
        <taxon>Neoteleostei</taxon>
        <taxon>Acanthomorphata</taxon>
        <taxon>Ovalentaria</taxon>
        <taxon>Atherinomorphae</taxon>
        <taxon>Cyprinodontiformes</taxon>
        <taxon>Cyprinodontidae</taxon>
        <taxon>Cyprinodon</taxon>
    </lineage>
</organism>
<evidence type="ECO:0000313" key="1">
    <source>
        <dbReference type="Ensembl" id="ENSCVAP00000003305.1"/>
    </source>
</evidence>
<dbReference type="OMA" id="NTHTHPM"/>
<dbReference type="GeneTree" id="ENSGT00940000180174"/>
<dbReference type="Proteomes" id="UP000265020">
    <property type="component" value="Unassembled WGS sequence"/>
</dbReference>
<reference evidence="1" key="1">
    <citation type="submission" date="2025-08" db="UniProtKB">
        <authorList>
            <consortium name="Ensembl"/>
        </authorList>
    </citation>
    <scope>IDENTIFICATION</scope>
</reference>
<reference evidence="1" key="2">
    <citation type="submission" date="2025-09" db="UniProtKB">
        <authorList>
            <consortium name="Ensembl"/>
        </authorList>
    </citation>
    <scope>IDENTIFICATION</scope>
</reference>